<dbReference type="EMBL" id="FOTW01000005">
    <property type="protein sequence ID" value="SFL53953.1"/>
    <property type="molecule type" value="Genomic_DNA"/>
</dbReference>
<evidence type="ECO:0000313" key="2">
    <source>
        <dbReference type="EMBL" id="SFL53953.1"/>
    </source>
</evidence>
<dbReference type="STRING" id="758825.SAMN02982985_00581"/>
<dbReference type="GO" id="GO:0016740">
    <property type="term" value="F:transferase activity"/>
    <property type="evidence" value="ECO:0007669"/>
    <property type="project" value="UniProtKB-KW"/>
</dbReference>
<gene>
    <name evidence="2" type="ORF">SAMN02982985_00581</name>
</gene>
<name>A0A1I4IIW5_9BURK</name>
<dbReference type="Proteomes" id="UP000199470">
    <property type="component" value="Unassembled WGS sequence"/>
</dbReference>
<dbReference type="RefSeq" id="WP_093383464.1">
    <property type="nucleotide sequence ID" value="NZ_FOTW01000005.1"/>
</dbReference>
<keyword evidence="2" id="KW-0808">Transferase</keyword>
<proteinExistence type="predicted"/>
<dbReference type="OrthoDB" id="4349922at2"/>
<dbReference type="InterPro" id="IPR016181">
    <property type="entry name" value="Acyl_CoA_acyltransferase"/>
</dbReference>
<dbReference type="SUPFAM" id="SSF55729">
    <property type="entry name" value="Acyl-CoA N-acyltransferases (Nat)"/>
    <property type="match status" value="1"/>
</dbReference>
<reference evidence="2 3" key="1">
    <citation type="submission" date="2016-10" db="EMBL/GenBank/DDBJ databases">
        <authorList>
            <person name="de Groot N.N."/>
        </authorList>
    </citation>
    <scope>NUCLEOTIDE SEQUENCE [LARGE SCALE GENOMIC DNA]</scope>
    <source>
        <strain evidence="2 3">ATCC 43154</strain>
    </source>
</reference>
<protein>
    <submittedName>
        <fullName evidence="2">Acetyltransferase (GNAT) domain-containing protein</fullName>
    </submittedName>
</protein>
<keyword evidence="3" id="KW-1185">Reference proteome</keyword>
<dbReference type="Pfam" id="PF13480">
    <property type="entry name" value="Acetyltransf_6"/>
    <property type="match status" value="1"/>
</dbReference>
<dbReference type="InterPro" id="IPR038740">
    <property type="entry name" value="BioF2-like_GNAT_dom"/>
</dbReference>
<evidence type="ECO:0000313" key="3">
    <source>
        <dbReference type="Proteomes" id="UP000199470"/>
    </source>
</evidence>
<dbReference type="AlphaFoldDB" id="A0A1I4IIW5"/>
<accession>A0A1I4IIW5</accession>
<feature type="domain" description="BioF2-like acetyltransferase" evidence="1">
    <location>
        <begin position="158"/>
        <end position="290"/>
    </location>
</feature>
<organism evidence="2 3">
    <name type="scientific">Rugamonas rubra</name>
    <dbReference type="NCBI Taxonomy" id="758825"/>
    <lineage>
        <taxon>Bacteria</taxon>
        <taxon>Pseudomonadati</taxon>
        <taxon>Pseudomonadota</taxon>
        <taxon>Betaproteobacteria</taxon>
        <taxon>Burkholderiales</taxon>
        <taxon>Oxalobacteraceae</taxon>
        <taxon>Telluria group</taxon>
        <taxon>Rugamonas</taxon>
    </lineage>
</organism>
<evidence type="ECO:0000259" key="1">
    <source>
        <dbReference type="Pfam" id="PF13480"/>
    </source>
</evidence>
<sequence length="363" mass="41117">MSWIILPASAFEGYKQQWRELNAASAASPLLEPDFVTPLLAEFANGQELLVCYVRERVTLLMGIVVPRRRGVWETFQPSQAPLGIWLQRPGVDAAPLLDSLMRQLPGTPLIFGLTQCDPRHGPRPADSATQNSIDYIDTAHITVEGSFDDYWAARGKNLRANMKKQRAKLHKEGIVARLQISRAPEEMAEAVRDFGRLESAGWKAGLGTALHGDNDQGRFYRAMLEAFCRRGCASVYRYWFNDQLVAMDLCVEGNGMIVVLKTSYDESVPSGLSPSLLMREECCRLFFEQARFGRVEFYGKVLEWHTRWTEEIRTLYHLNHYRWPGLVRLHRFSRRSPSLLGQLRARLAPRAAPAGPVSSPLE</sequence>